<dbReference type="EMBL" id="KV784384">
    <property type="protein sequence ID" value="OEU07800.1"/>
    <property type="molecule type" value="Genomic_DNA"/>
</dbReference>
<dbReference type="KEGG" id="fcy:FRACYDRAFT_250826"/>
<dbReference type="Proteomes" id="UP000095751">
    <property type="component" value="Unassembled WGS sequence"/>
</dbReference>
<organism evidence="1 2">
    <name type="scientific">Fragilariopsis cylindrus CCMP1102</name>
    <dbReference type="NCBI Taxonomy" id="635003"/>
    <lineage>
        <taxon>Eukaryota</taxon>
        <taxon>Sar</taxon>
        <taxon>Stramenopiles</taxon>
        <taxon>Ochrophyta</taxon>
        <taxon>Bacillariophyta</taxon>
        <taxon>Bacillariophyceae</taxon>
        <taxon>Bacillariophycidae</taxon>
        <taxon>Bacillariales</taxon>
        <taxon>Bacillariaceae</taxon>
        <taxon>Fragilariopsis</taxon>
    </lineage>
</organism>
<dbReference type="AlphaFoldDB" id="A0A1E7EPB0"/>
<name>A0A1E7EPB0_9STRA</name>
<evidence type="ECO:0000313" key="2">
    <source>
        <dbReference type="Proteomes" id="UP000095751"/>
    </source>
</evidence>
<dbReference type="InParanoid" id="A0A1E7EPB0"/>
<gene>
    <name evidence="1" type="ORF">FRACYDRAFT_250826</name>
</gene>
<reference evidence="1 2" key="1">
    <citation type="submission" date="2016-09" db="EMBL/GenBank/DDBJ databases">
        <title>Extensive genetic diversity and differential bi-allelic expression allows diatom success in the polar Southern Ocean.</title>
        <authorList>
            <consortium name="DOE Joint Genome Institute"/>
            <person name="Mock T."/>
            <person name="Otillar R.P."/>
            <person name="Strauss J."/>
            <person name="Dupont C."/>
            <person name="Frickenhaus S."/>
            <person name="Maumus F."/>
            <person name="Mcmullan M."/>
            <person name="Sanges R."/>
            <person name="Schmutz J."/>
            <person name="Toseland A."/>
            <person name="Valas R."/>
            <person name="Veluchamy A."/>
            <person name="Ward B.J."/>
            <person name="Allen A."/>
            <person name="Barry K."/>
            <person name="Falciatore A."/>
            <person name="Ferrante M."/>
            <person name="Fortunato A.E."/>
            <person name="Gloeckner G."/>
            <person name="Gruber A."/>
            <person name="Hipkin R."/>
            <person name="Janech M."/>
            <person name="Kroth P."/>
            <person name="Leese F."/>
            <person name="Lindquist E."/>
            <person name="Lyon B.R."/>
            <person name="Martin J."/>
            <person name="Mayer C."/>
            <person name="Parker M."/>
            <person name="Quesneville H."/>
            <person name="Raymond J."/>
            <person name="Uhlig C."/>
            <person name="Valentin K.U."/>
            <person name="Worden A.Z."/>
            <person name="Armbrust E.V."/>
            <person name="Bowler C."/>
            <person name="Green B."/>
            <person name="Moulton V."/>
            <person name="Van Oosterhout C."/>
            <person name="Grigoriev I."/>
        </authorList>
    </citation>
    <scope>NUCLEOTIDE SEQUENCE [LARGE SCALE GENOMIC DNA]</scope>
    <source>
        <strain evidence="1 2">CCMP1102</strain>
    </source>
</reference>
<accession>A0A1E7EPB0</accession>
<proteinExistence type="predicted"/>
<protein>
    <submittedName>
        <fullName evidence="1">Uncharacterized protein</fullName>
    </submittedName>
</protein>
<sequence>MFLFDHFSANAESIQAYSKVLRAKRNTTLTNLRMVICNKSSKDDNKQQMMSGIFACEDNKPCVLDLNYNDKEGNCNCKTSGVAGRCESHISAPLILKGVSPKEKENSKNNDTNNNTIWLIFYHDWIKGDDFDPNHPMGRGLCGAYRSKEAASAALALRCLPNNTTATQDSKGVVEGEARKGSVESNSVEGFGVINGELYCLIYISSYKVVLNKPISMEVRFNTFPLA</sequence>
<keyword evidence="2" id="KW-1185">Reference proteome</keyword>
<evidence type="ECO:0000313" key="1">
    <source>
        <dbReference type="EMBL" id="OEU07800.1"/>
    </source>
</evidence>